<evidence type="ECO:0000313" key="2">
    <source>
        <dbReference type="EMBL" id="KAH8984007.1"/>
    </source>
</evidence>
<keyword evidence="3" id="KW-1185">Reference proteome</keyword>
<dbReference type="EMBL" id="JAKELL010000080">
    <property type="protein sequence ID" value="KAH8984007.1"/>
    <property type="molecule type" value="Genomic_DNA"/>
</dbReference>
<proteinExistence type="predicted"/>
<comment type="caution">
    <text evidence="2">The sequence shown here is derived from an EMBL/GenBank/DDBJ whole genome shotgun (WGS) entry which is preliminary data.</text>
</comment>
<keyword evidence="1" id="KW-0472">Membrane</keyword>
<sequence length="115" mass="12792">MSVSGGSSYIGCCIVPSGTLCGTYAYFLCPPLHTVLSPSISNLSAPEWEWHYLPLPNHHVLEDLTRHRSNCNQHFQFIHTCRGLVLTSLVSVLKLFLLYSFSISSRRNAQPLSGL</sequence>
<feature type="transmembrane region" description="Helical" evidence="1">
    <location>
        <begin position="83"/>
        <end position="101"/>
    </location>
</feature>
<keyword evidence="1" id="KW-0812">Transmembrane</keyword>
<name>A0AAD4Q9U7_9AGAM</name>
<dbReference type="AlphaFoldDB" id="A0AAD4Q9U7"/>
<protein>
    <submittedName>
        <fullName evidence="2">Uncharacterized protein</fullName>
    </submittedName>
</protein>
<evidence type="ECO:0000256" key="1">
    <source>
        <dbReference type="SAM" id="Phobius"/>
    </source>
</evidence>
<reference evidence="2" key="1">
    <citation type="submission" date="2022-01" db="EMBL/GenBank/DDBJ databases">
        <title>Comparative genomics reveals a dynamic genome evolution in the ectomycorrhizal milk-cap (Lactarius) mushrooms.</title>
        <authorList>
            <consortium name="DOE Joint Genome Institute"/>
            <person name="Lebreton A."/>
            <person name="Tang N."/>
            <person name="Kuo A."/>
            <person name="LaButti K."/>
            <person name="Drula E."/>
            <person name="Barry K."/>
            <person name="Clum A."/>
            <person name="Lipzen A."/>
            <person name="Mousain D."/>
            <person name="Ng V."/>
            <person name="Wang R."/>
            <person name="Wang X."/>
            <person name="Dai Y."/>
            <person name="Henrissat B."/>
            <person name="Grigoriev I.V."/>
            <person name="Guerin-Laguette A."/>
            <person name="Yu F."/>
            <person name="Martin F.M."/>
        </authorList>
    </citation>
    <scope>NUCLEOTIDE SEQUENCE</scope>
    <source>
        <strain evidence="2">QP</strain>
    </source>
</reference>
<evidence type="ECO:0000313" key="3">
    <source>
        <dbReference type="Proteomes" id="UP001201163"/>
    </source>
</evidence>
<gene>
    <name evidence="2" type="ORF">EDB92DRAFT_1541315</name>
</gene>
<dbReference type="Proteomes" id="UP001201163">
    <property type="component" value="Unassembled WGS sequence"/>
</dbReference>
<accession>A0AAD4Q9U7</accession>
<organism evidence="2 3">
    <name type="scientific">Lactarius akahatsu</name>
    <dbReference type="NCBI Taxonomy" id="416441"/>
    <lineage>
        <taxon>Eukaryota</taxon>
        <taxon>Fungi</taxon>
        <taxon>Dikarya</taxon>
        <taxon>Basidiomycota</taxon>
        <taxon>Agaricomycotina</taxon>
        <taxon>Agaricomycetes</taxon>
        <taxon>Russulales</taxon>
        <taxon>Russulaceae</taxon>
        <taxon>Lactarius</taxon>
    </lineage>
</organism>
<keyword evidence="1" id="KW-1133">Transmembrane helix</keyword>